<dbReference type="EMBL" id="MT806172">
    <property type="protein sequence ID" value="QOL08585.1"/>
    <property type="molecule type" value="Genomic_DNA"/>
</dbReference>
<evidence type="ECO:0000313" key="2">
    <source>
        <dbReference type="EMBL" id="QOL08552.1"/>
    </source>
</evidence>
<evidence type="ECO:0000313" key="5">
    <source>
        <dbReference type="EMBL" id="QOL08651.1"/>
    </source>
</evidence>
<dbReference type="Proteomes" id="UP000594039">
    <property type="component" value="Segment"/>
</dbReference>
<dbReference type="Proteomes" id="UP000594192">
    <property type="component" value="Segment"/>
</dbReference>
<dbReference type="Proteomes" id="UP000593821">
    <property type="component" value="Genome"/>
</dbReference>
<sequence>MFFFFYLQYGEHQSWYLEISSSPYSSVLLMFALLSQQ</sequence>
<evidence type="ECO:0000313" key="3">
    <source>
        <dbReference type="EMBL" id="QOL08585.1"/>
    </source>
</evidence>
<dbReference type="EMBL" id="MT806174">
    <property type="protein sequence ID" value="QOL08651.1"/>
    <property type="molecule type" value="Genomic_DNA"/>
</dbReference>
<reference evidence="5" key="1">
    <citation type="submission" date="2020-07" db="EMBL/GenBank/DDBJ databases">
        <authorList>
            <person name="Li P."/>
        </authorList>
    </citation>
    <scope>NUCLEOTIDE SEQUENCE [LARGE SCALE GENOMIC DNA]</scope>
    <source>
        <strain evidence="1">HB107/CHN/2019</strain>
        <strain evidence="2">HB111/CHN/2019</strain>
        <strain evidence="3">HB201/CHN/2019</strain>
        <strain evidence="4">HB203/CHN/2019</strain>
        <strain evidence="5">HB204/CHN/2019</strain>
        <strain evidence="6">HB208/CHN/2019</strain>
    </source>
</reference>
<accession>A0A7L9R057</accession>
<name>A0A7L9R057_9ADEN</name>
<dbReference type="EMBL" id="MT806171">
    <property type="protein sequence ID" value="QOL08552.1"/>
    <property type="molecule type" value="Genomic_DNA"/>
</dbReference>
<evidence type="ECO:0000313" key="6">
    <source>
        <dbReference type="EMBL" id="QOL08684.1"/>
    </source>
</evidence>
<dbReference type="EMBL" id="MT806173">
    <property type="protein sequence ID" value="QOL08618.1"/>
    <property type="molecule type" value="Genomic_DNA"/>
</dbReference>
<dbReference type="EMBL" id="MT806175">
    <property type="protein sequence ID" value="QOL08684.1"/>
    <property type="molecule type" value="Genomic_DNA"/>
</dbReference>
<dbReference type="Proteomes" id="UP000594023">
    <property type="component" value="Segment"/>
</dbReference>
<proteinExistence type="predicted"/>
<protein>
    <submittedName>
        <fullName evidence="5">E3 20.8 kDa protein</fullName>
    </submittedName>
</protein>
<dbReference type="EMBL" id="MT806170">
    <property type="protein sequence ID" value="QOL08519.1"/>
    <property type="molecule type" value="Genomic_DNA"/>
</dbReference>
<evidence type="ECO:0000313" key="4">
    <source>
        <dbReference type="EMBL" id="QOL08618.1"/>
    </source>
</evidence>
<evidence type="ECO:0000313" key="1">
    <source>
        <dbReference type="EMBL" id="QOL08519.1"/>
    </source>
</evidence>
<dbReference type="Proteomes" id="UP000593973">
    <property type="component" value="Segment"/>
</dbReference>
<organism evidence="5">
    <name type="scientific">Human adenovirus 55</name>
    <dbReference type="NCBI Taxonomy" id="714978"/>
    <lineage>
        <taxon>Viruses</taxon>
        <taxon>Varidnaviria</taxon>
        <taxon>Bamfordvirae</taxon>
        <taxon>Preplasmiviricota</taxon>
        <taxon>Polisuviricotina</taxon>
        <taxon>Pharingeaviricetes</taxon>
        <taxon>Rowavirales</taxon>
        <taxon>Adenoviridae</taxon>
        <taxon>Mastadenovirus</taxon>
        <taxon>Mastadenovirus blackbeardi</taxon>
        <taxon>Human mastadenovirus B</taxon>
    </lineage>
</organism>
<dbReference type="Proteomes" id="UP000594053">
    <property type="component" value="Genome"/>
</dbReference>